<dbReference type="Proteomes" id="UP000282087">
    <property type="component" value="Unassembled WGS sequence"/>
</dbReference>
<evidence type="ECO:0000256" key="10">
    <source>
        <dbReference type="ARBA" id="ARBA00048679"/>
    </source>
</evidence>
<dbReference type="PROSITE" id="PS00107">
    <property type="entry name" value="PROTEIN_KINASE_ATP"/>
    <property type="match status" value="1"/>
</dbReference>
<evidence type="ECO:0000256" key="4">
    <source>
        <dbReference type="ARBA" id="ARBA00022553"/>
    </source>
</evidence>
<evidence type="ECO:0000256" key="1">
    <source>
        <dbReference type="ARBA" id="ARBA00009903"/>
    </source>
</evidence>
<evidence type="ECO:0000256" key="12">
    <source>
        <dbReference type="SAM" id="MobiDB-lite"/>
    </source>
</evidence>
<evidence type="ECO:0000256" key="5">
    <source>
        <dbReference type="ARBA" id="ARBA00022679"/>
    </source>
</evidence>
<feature type="region of interest" description="Disordered" evidence="12">
    <location>
        <begin position="555"/>
        <end position="577"/>
    </location>
</feature>
<dbReference type="CDD" id="cd06093">
    <property type="entry name" value="PX_domain"/>
    <property type="match status" value="1"/>
</dbReference>
<accession>A0A3M6VHF2</accession>
<dbReference type="InterPro" id="IPR017892">
    <property type="entry name" value="Pkinase_C"/>
</dbReference>
<dbReference type="InterPro" id="IPR036871">
    <property type="entry name" value="PX_dom_sf"/>
</dbReference>
<keyword evidence="6 11" id="KW-0547">Nucleotide-binding</keyword>
<sequence length="577" mass="65295">MATLNVLLTGFGVVRDGTQSDYVVFYGTIQQGNGNSWTVYRSFDVFQRLGQQLSMIFGQAVPSCPARMFNLRFPDSLEKTRVELNMWMMQLLQHPPIYQSHVFVDFVSADANVPPLGLQNTAVAAPPRGGNIGDLDMDEMFDSTTDDDPRSHDELHDDDVSANCNMIFQFDYNTDMSSAGLDQQTLLKETQLQHAQHVEEQKKSEKVTLEDFVMIKVIGKGSFGKVLLVRKRDTGLIYAMKVLRKENIIKRNQVEHTRTERHVLGYVRHPFIVGLNYAFQTSEKLYFVLDYCAGGELFFHLGKVQRFPEHRARFYAAEITLAIEYVHNLDVIYRDLKPENVLLDENGHIRLTDFGLSKEGIQDDFSGANSFCGTPEYLSPEILNRSGHGRAVDWWSLGALLYEMLTGLPPFYCRDRDRLFEKIRKGDLSFPKYLSPSAKDLLKKLLERDPTRRLGTGPTDASEIKNHPFFVEIKWDALATGQVPPPWRPTFSGALDTSQFDREFTDMPVVSPDNHVRGGMAMAVGRRPANGTAYGSSLASNDPFKGFTYTEDSYLQDGLPGRSPATRGSGRMRHHNM</sequence>
<dbReference type="PROSITE" id="PS50011">
    <property type="entry name" value="PROTEIN_KINASE_DOM"/>
    <property type="match status" value="1"/>
</dbReference>
<dbReference type="Pfam" id="PF00069">
    <property type="entry name" value="Pkinase"/>
    <property type="match status" value="1"/>
</dbReference>
<organism evidence="16 18">
    <name type="scientific">Peronospora effusa</name>
    <dbReference type="NCBI Taxonomy" id="542832"/>
    <lineage>
        <taxon>Eukaryota</taxon>
        <taxon>Sar</taxon>
        <taxon>Stramenopiles</taxon>
        <taxon>Oomycota</taxon>
        <taxon>Peronosporomycetes</taxon>
        <taxon>Peronosporales</taxon>
        <taxon>Peronosporaceae</taxon>
        <taxon>Peronospora</taxon>
    </lineage>
</organism>
<keyword evidence="8 11" id="KW-0067">ATP-binding</keyword>
<dbReference type="Gene3D" id="3.30.1520.10">
    <property type="entry name" value="Phox-like domain"/>
    <property type="match status" value="1"/>
</dbReference>
<dbReference type="SMART" id="SM00220">
    <property type="entry name" value="S_TKc"/>
    <property type="match status" value="1"/>
</dbReference>
<feature type="domain" description="PX" evidence="14">
    <location>
        <begin position="1"/>
        <end position="114"/>
    </location>
</feature>
<dbReference type="FunFam" id="3.30.200.20:FF:000048">
    <property type="entry name" value="Non-specific serine/threonine protein kinase"/>
    <property type="match status" value="1"/>
</dbReference>
<gene>
    <name evidence="17" type="ORF">DD237_005529</name>
    <name evidence="16" type="ORF">DD238_005101</name>
</gene>
<dbReference type="EC" id="2.7.11.1" evidence="2"/>
<dbReference type="Gene3D" id="3.30.200.20">
    <property type="entry name" value="Phosphorylase Kinase, domain 1"/>
    <property type="match status" value="1"/>
</dbReference>
<dbReference type="InterPro" id="IPR000719">
    <property type="entry name" value="Prot_kinase_dom"/>
</dbReference>
<dbReference type="Pfam" id="PF00787">
    <property type="entry name" value="PX"/>
    <property type="match status" value="1"/>
</dbReference>
<evidence type="ECO:0000313" key="19">
    <source>
        <dbReference type="Proteomes" id="UP000286097"/>
    </source>
</evidence>
<dbReference type="FunFam" id="1.10.510.10:FF:000008">
    <property type="entry name" value="Non-specific serine/threonine protein kinase"/>
    <property type="match status" value="1"/>
</dbReference>
<proteinExistence type="inferred from homology"/>
<evidence type="ECO:0000313" key="16">
    <source>
        <dbReference type="EMBL" id="RMX66435.1"/>
    </source>
</evidence>
<evidence type="ECO:0000259" key="15">
    <source>
        <dbReference type="PROSITE" id="PS51285"/>
    </source>
</evidence>
<dbReference type="InterPro" id="IPR000961">
    <property type="entry name" value="AGC-kinase_C"/>
</dbReference>
<dbReference type="EMBL" id="QLLG01000203">
    <property type="protein sequence ID" value="RMX66435.1"/>
    <property type="molecule type" value="Genomic_DNA"/>
</dbReference>
<evidence type="ECO:0000313" key="18">
    <source>
        <dbReference type="Proteomes" id="UP000282087"/>
    </source>
</evidence>
<keyword evidence="3" id="KW-0723">Serine/threonine-protein kinase</keyword>
<feature type="domain" description="AGC-kinase C-terminal" evidence="15">
    <location>
        <begin position="471"/>
        <end position="559"/>
    </location>
</feature>
<evidence type="ECO:0000259" key="13">
    <source>
        <dbReference type="PROSITE" id="PS50011"/>
    </source>
</evidence>
<dbReference type="Proteomes" id="UP000286097">
    <property type="component" value="Unassembled WGS sequence"/>
</dbReference>
<keyword evidence="5" id="KW-0808">Transferase</keyword>
<name>A0A3M6VHF2_9STRA</name>
<feature type="binding site" evidence="11">
    <location>
        <position position="241"/>
    </location>
    <ligand>
        <name>ATP</name>
        <dbReference type="ChEBI" id="CHEBI:30616"/>
    </ligand>
</feature>
<keyword evidence="7" id="KW-0418">Kinase</keyword>
<evidence type="ECO:0000256" key="6">
    <source>
        <dbReference type="ARBA" id="ARBA00022741"/>
    </source>
</evidence>
<dbReference type="PROSITE" id="PS00108">
    <property type="entry name" value="PROTEIN_KINASE_ST"/>
    <property type="match status" value="1"/>
</dbReference>
<evidence type="ECO:0000256" key="2">
    <source>
        <dbReference type="ARBA" id="ARBA00012513"/>
    </source>
</evidence>
<dbReference type="InterPro" id="IPR011009">
    <property type="entry name" value="Kinase-like_dom_sf"/>
</dbReference>
<dbReference type="InterPro" id="IPR045270">
    <property type="entry name" value="STKc_AGC"/>
</dbReference>
<dbReference type="GO" id="GO:0005524">
    <property type="term" value="F:ATP binding"/>
    <property type="evidence" value="ECO:0007669"/>
    <property type="project" value="UniProtKB-UniRule"/>
</dbReference>
<dbReference type="PANTHER" id="PTHR24351">
    <property type="entry name" value="RIBOSOMAL PROTEIN S6 KINASE"/>
    <property type="match status" value="1"/>
</dbReference>
<evidence type="ECO:0000256" key="3">
    <source>
        <dbReference type="ARBA" id="ARBA00022527"/>
    </source>
</evidence>
<comment type="similarity">
    <text evidence="1">Belongs to the protein kinase superfamily. AGC Ser/Thr protein kinase family.</text>
</comment>
<dbReference type="PROSITE" id="PS51285">
    <property type="entry name" value="AGC_KINASE_CTER"/>
    <property type="match status" value="1"/>
</dbReference>
<dbReference type="SUPFAM" id="SSF56112">
    <property type="entry name" value="Protein kinase-like (PK-like)"/>
    <property type="match status" value="1"/>
</dbReference>
<dbReference type="Gene3D" id="1.10.510.10">
    <property type="entry name" value="Transferase(Phosphotransferase) domain 1"/>
    <property type="match status" value="1"/>
</dbReference>
<evidence type="ECO:0000259" key="14">
    <source>
        <dbReference type="PROSITE" id="PS50195"/>
    </source>
</evidence>
<comment type="catalytic activity">
    <reaction evidence="9">
        <text>L-threonyl-[protein] + ATP = O-phospho-L-threonyl-[protein] + ADP + H(+)</text>
        <dbReference type="Rhea" id="RHEA:46608"/>
        <dbReference type="Rhea" id="RHEA-COMP:11060"/>
        <dbReference type="Rhea" id="RHEA-COMP:11605"/>
        <dbReference type="ChEBI" id="CHEBI:15378"/>
        <dbReference type="ChEBI" id="CHEBI:30013"/>
        <dbReference type="ChEBI" id="CHEBI:30616"/>
        <dbReference type="ChEBI" id="CHEBI:61977"/>
        <dbReference type="ChEBI" id="CHEBI:456216"/>
        <dbReference type="EC" id="2.7.11.1"/>
    </reaction>
</comment>
<keyword evidence="18" id="KW-1185">Reference proteome</keyword>
<comment type="catalytic activity">
    <reaction evidence="10">
        <text>L-seryl-[protein] + ATP = O-phospho-L-seryl-[protein] + ADP + H(+)</text>
        <dbReference type="Rhea" id="RHEA:17989"/>
        <dbReference type="Rhea" id="RHEA-COMP:9863"/>
        <dbReference type="Rhea" id="RHEA-COMP:11604"/>
        <dbReference type="ChEBI" id="CHEBI:15378"/>
        <dbReference type="ChEBI" id="CHEBI:29999"/>
        <dbReference type="ChEBI" id="CHEBI:30616"/>
        <dbReference type="ChEBI" id="CHEBI:83421"/>
        <dbReference type="ChEBI" id="CHEBI:456216"/>
        <dbReference type="EC" id="2.7.11.1"/>
    </reaction>
</comment>
<dbReference type="Pfam" id="PF00433">
    <property type="entry name" value="Pkinase_C"/>
    <property type="match status" value="1"/>
</dbReference>
<dbReference type="GO" id="GO:0035091">
    <property type="term" value="F:phosphatidylinositol binding"/>
    <property type="evidence" value="ECO:0007669"/>
    <property type="project" value="InterPro"/>
</dbReference>
<dbReference type="GO" id="GO:0004674">
    <property type="term" value="F:protein serine/threonine kinase activity"/>
    <property type="evidence" value="ECO:0007669"/>
    <property type="project" value="UniProtKB-KW"/>
</dbReference>
<protein>
    <recommendedName>
        <fullName evidence="2">non-specific serine/threonine protein kinase</fullName>
        <ecNumber evidence="2">2.7.11.1</ecNumber>
    </recommendedName>
</protein>
<dbReference type="SUPFAM" id="SSF64268">
    <property type="entry name" value="PX domain"/>
    <property type="match status" value="1"/>
</dbReference>
<evidence type="ECO:0000256" key="11">
    <source>
        <dbReference type="PROSITE-ProRule" id="PRU10141"/>
    </source>
</evidence>
<comment type="caution">
    <text evidence="16">The sequence shown here is derived from an EMBL/GenBank/DDBJ whole genome shotgun (WGS) entry which is preliminary data.</text>
</comment>
<evidence type="ECO:0000256" key="8">
    <source>
        <dbReference type="ARBA" id="ARBA00022840"/>
    </source>
</evidence>
<dbReference type="PROSITE" id="PS50195">
    <property type="entry name" value="PX"/>
    <property type="match status" value="1"/>
</dbReference>
<dbReference type="VEuPathDB" id="FungiDB:DD237_005529"/>
<dbReference type="InterPro" id="IPR001683">
    <property type="entry name" value="PX_dom"/>
</dbReference>
<dbReference type="InterPro" id="IPR008271">
    <property type="entry name" value="Ser/Thr_kinase_AS"/>
</dbReference>
<evidence type="ECO:0000313" key="17">
    <source>
        <dbReference type="EMBL" id="RQM15875.1"/>
    </source>
</evidence>
<reference evidence="18 19" key="1">
    <citation type="submission" date="2018-06" db="EMBL/GenBank/DDBJ databases">
        <title>Comparative genomics of downy mildews reveals potential adaptations to biotrophy.</title>
        <authorList>
            <person name="Fletcher K."/>
            <person name="Klosterman S.J."/>
            <person name="Derevnina L."/>
            <person name="Martin F."/>
            <person name="Koike S."/>
            <person name="Reyes Chin-Wo S."/>
            <person name="Mou B."/>
            <person name="Michelmore R."/>
        </authorList>
    </citation>
    <scope>NUCLEOTIDE SEQUENCE [LARGE SCALE GENOMIC DNA]</scope>
    <source>
        <strain evidence="17 19">R13</strain>
        <strain evidence="16 18">R14</strain>
    </source>
</reference>
<dbReference type="EMBL" id="QKXF01000139">
    <property type="protein sequence ID" value="RQM15875.1"/>
    <property type="molecule type" value="Genomic_DNA"/>
</dbReference>
<dbReference type="CDD" id="cd05123">
    <property type="entry name" value="STKc_AGC"/>
    <property type="match status" value="1"/>
</dbReference>
<feature type="domain" description="Protein kinase" evidence="13">
    <location>
        <begin position="212"/>
        <end position="470"/>
    </location>
</feature>
<dbReference type="STRING" id="542832.A0A3M6VHF2"/>
<dbReference type="AlphaFoldDB" id="A0A3M6VHF2"/>
<dbReference type="InterPro" id="IPR017441">
    <property type="entry name" value="Protein_kinase_ATP_BS"/>
</dbReference>
<evidence type="ECO:0000256" key="9">
    <source>
        <dbReference type="ARBA" id="ARBA00047899"/>
    </source>
</evidence>
<dbReference type="SMART" id="SM00133">
    <property type="entry name" value="S_TK_X"/>
    <property type="match status" value="1"/>
</dbReference>
<keyword evidence="4" id="KW-0597">Phosphoprotein</keyword>
<evidence type="ECO:0000256" key="7">
    <source>
        <dbReference type="ARBA" id="ARBA00022777"/>
    </source>
</evidence>